<reference evidence="2 3" key="1">
    <citation type="submission" date="2018-07" db="EMBL/GenBank/DDBJ databases">
        <title>Genomic Encyclopedia of Type Strains, Phase III (KMG-III): the genomes of soil and plant-associated and newly described type strains.</title>
        <authorList>
            <person name="Whitman W."/>
        </authorList>
    </citation>
    <scope>NUCLEOTIDE SEQUENCE [LARGE SCALE GENOMIC DNA]</scope>
    <source>
        <strain evidence="2 3">CECT 8525</strain>
    </source>
</reference>
<name>A0A368YG23_9RHOB</name>
<dbReference type="AlphaFoldDB" id="A0A368YG23"/>
<accession>A0A368YG23</accession>
<evidence type="ECO:0000313" key="2">
    <source>
        <dbReference type="EMBL" id="RCW79190.1"/>
    </source>
</evidence>
<gene>
    <name evidence="2" type="ORF">DFP89_1289</name>
</gene>
<keyword evidence="3" id="KW-1185">Reference proteome</keyword>
<feature type="compositionally biased region" description="Basic and acidic residues" evidence="1">
    <location>
        <begin position="187"/>
        <end position="202"/>
    </location>
</feature>
<sequence length="390" mass="43724">MHRNDLSVCKVMLNADLFREQYPQYPLANLRLPRDSLGIPTDYSETSEKLCHIVSETFRKAIAQRTKGLHDLGHAVEETLTLQTNDTLRVNYAEIYAMIQTARALSDDELQTEITTGLMRLAAEQPAAPIFMSLCKSIYVFWNYPALQKGFSAEDLDAIDMLQRYMNGALWAAELHGGLSGKSANGPERHSRKEPPMTRRSQEAATKPPAQEEVTTNIGVYANLLEVSARPDPVEYRRNHGAKGLKNSAGIPLAFEDQAEAVGRIIASAYEEKYDQIKAEMQSRGMQFSAVISDDAGRPLSVNFAAVAAAPVVSQITDETDLVPYCVSALHWLLASEDHEWVFSHLVEATGAFFRSEMLRKQLVKGYADDFDDLRDLLREALYQYIHRHV</sequence>
<feature type="region of interest" description="Disordered" evidence="1">
    <location>
        <begin position="181"/>
        <end position="212"/>
    </location>
</feature>
<proteinExistence type="predicted"/>
<dbReference type="Proteomes" id="UP000253345">
    <property type="component" value="Unassembled WGS sequence"/>
</dbReference>
<protein>
    <submittedName>
        <fullName evidence="2">Uncharacterized protein</fullName>
    </submittedName>
</protein>
<dbReference type="OrthoDB" id="10014244at2"/>
<dbReference type="EMBL" id="QPJL01000028">
    <property type="protein sequence ID" value="RCW79190.1"/>
    <property type="molecule type" value="Genomic_DNA"/>
</dbReference>
<organism evidence="2 3">
    <name type="scientific">Paracoccus lutimaris</name>
    <dbReference type="NCBI Taxonomy" id="1490030"/>
    <lineage>
        <taxon>Bacteria</taxon>
        <taxon>Pseudomonadati</taxon>
        <taxon>Pseudomonadota</taxon>
        <taxon>Alphaproteobacteria</taxon>
        <taxon>Rhodobacterales</taxon>
        <taxon>Paracoccaceae</taxon>
        <taxon>Paracoccus</taxon>
    </lineage>
</organism>
<dbReference type="RefSeq" id="WP_147273344.1">
    <property type="nucleotide sequence ID" value="NZ_QPJL01000028.1"/>
</dbReference>
<evidence type="ECO:0000256" key="1">
    <source>
        <dbReference type="SAM" id="MobiDB-lite"/>
    </source>
</evidence>
<evidence type="ECO:0000313" key="3">
    <source>
        <dbReference type="Proteomes" id="UP000253345"/>
    </source>
</evidence>
<comment type="caution">
    <text evidence="2">The sequence shown here is derived from an EMBL/GenBank/DDBJ whole genome shotgun (WGS) entry which is preliminary data.</text>
</comment>